<dbReference type="EMBL" id="JABSTR010000005">
    <property type="protein sequence ID" value="KAH9370561.1"/>
    <property type="molecule type" value="Genomic_DNA"/>
</dbReference>
<dbReference type="InterPro" id="IPR036259">
    <property type="entry name" value="MFS_trans_sf"/>
</dbReference>
<dbReference type="AlphaFoldDB" id="A0A9J6G782"/>
<evidence type="ECO:0000256" key="1">
    <source>
        <dbReference type="SAM" id="SignalP"/>
    </source>
</evidence>
<comment type="caution">
    <text evidence="2">The sequence shown here is derived from an EMBL/GenBank/DDBJ whole genome shotgun (WGS) entry which is preliminary data.</text>
</comment>
<organism evidence="2 3">
    <name type="scientific">Haemaphysalis longicornis</name>
    <name type="common">Bush tick</name>
    <dbReference type="NCBI Taxonomy" id="44386"/>
    <lineage>
        <taxon>Eukaryota</taxon>
        <taxon>Metazoa</taxon>
        <taxon>Ecdysozoa</taxon>
        <taxon>Arthropoda</taxon>
        <taxon>Chelicerata</taxon>
        <taxon>Arachnida</taxon>
        <taxon>Acari</taxon>
        <taxon>Parasitiformes</taxon>
        <taxon>Ixodida</taxon>
        <taxon>Ixodoidea</taxon>
        <taxon>Ixodidae</taxon>
        <taxon>Haemaphysalinae</taxon>
        <taxon>Haemaphysalis</taxon>
    </lineage>
</organism>
<accession>A0A9J6G782</accession>
<feature type="signal peptide" evidence="1">
    <location>
        <begin position="1"/>
        <end position="25"/>
    </location>
</feature>
<dbReference type="OrthoDB" id="6536990at2759"/>
<dbReference type="VEuPathDB" id="VectorBase:HLOH_048934"/>
<dbReference type="Gene3D" id="1.20.1250.20">
    <property type="entry name" value="MFS general substrate transporter like domains"/>
    <property type="match status" value="1"/>
</dbReference>
<protein>
    <submittedName>
        <fullName evidence="2">Uncharacterized protein</fullName>
    </submittedName>
</protein>
<dbReference type="Proteomes" id="UP000821853">
    <property type="component" value="Chromosome 3"/>
</dbReference>
<evidence type="ECO:0000313" key="3">
    <source>
        <dbReference type="Proteomes" id="UP000821853"/>
    </source>
</evidence>
<keyword evidence="1" id="KW-0732">Signal</keyword>
<evidence type="ECO:0000313" key="2">
    <source>
        <dbReference type="EMBL" id="KAH9370561.1"/>
    </source>
</evidence>
<gene>
    <name evidence="2" type="ORF">HPB48_002508</name>
</gene>
<keyword evidence="3" id="KW-1185">Reference proteome</keyword>
<name>A0A9J6G782_HAELO</name>
<feature type="chain" id="PRO_5039922255" evidence="1">
    <location>
        <begin position="26"/>
        <end position="119"/>
    </location>
</feature>
<proteinExistence type="predicted"/>
<sequence>MITSCNIRLRPRLALLLSLCTCTLGFQQVRSNIPAALFHEPDNGGFVSDIAYLNLALNMGSRCMLNVTTAIKWVHTMEVFPTRVRNFGFAACFTFGRVGGILAPFTRDLVSGPCKLQCE</sequence>
<reference evidence="2 3" key="1">
    <citation type="journal article" date="2020" name="Cell">
        <title>Large-Scale Comparative Analyses of Tick Genomes Elucidate Their Genetic Diversity and Vector Capacities.</title>
        <authorList>
            <consortium name="Tick Genome and Microbiome Consortium (TIGMIC)"/>
            <person name="Jia N."/>
            <person name="Wang J."/>
            <person name="Shi W."/>
            <person name="Du L."/>
            <person name="Sun Y."/>
            <person name="Zhan W."/>
            <person name="Jiang J.F."/>
            <person name="Wang Q."/>
            <person name="Zhang B."/>
            <person name="Ji P."/>
            <person name="Bell-Sakyi L."/>
            <person name="Cui X.M."/>
            <person name="Yuan T.T."/>
            <person name="Jiang B.G."/>
            <person name="Yang W.F."/>
            <person name="Lam T.T."/>
            <person name="Chang Q.C."/>
            <person name="Ding S.J."/>
            <person name="Wang X.J."/>
            <person name="Zhu J.G."/>
            <person name="Ruan X.D."/>
            <person name="Zhao L."/>
            <person name="Wei J.T."/>
            <person name="Ye R.Z."/>
            <person name="Que T.C."/>
            <person name="Du C.H."/>
            <person name="Zhou Y.H."/>
            <person name="Cheng J.X."/>
            <person name="Dai P.F."/>
            <person name="Guo W.B."/>
            <person name="Han X.H."/>
            <person name="Huang E.J."/>
            <person name="Li L.F."/>
            <person name="Wei W."/>
            <person name="Gao Y.C."/>
            <person name="Liu J.Z."/>
            <person name="Shao H.Z."/>
            <person name="Wang X."/>
            <person name="Wang C.C."/>
            <person name="Yang T.C."/>
            <person name="Huo Q.B."/>
            <person name="Li W."/>
            <person name="Chen H.Y."/>
            <person name="Chen S.E."/>
            <person name="Zhou L.G."/>
            <person name="Ni X.B."/>
            <person name="Tian J.H."/>
            <person name="Sheng Y."/>
            <person name="Liu T."/>
            <person name="Pan Y.S."/>
            <person name="Xia L.Y."/>
            <person name="Li J."/>
            <person name="Zhao F."/>
            <person name="Cao W.C."/>
        </authorList>
    </citation>
    <scope>NUCLEOTIDE SEQUENCE [LARGE SCALE GENOMIC DNA]</scope>
    <source>
        <strain evidence="2">HaeL-2018</strain>
    </source>
</reference>
<dbReference type="SUPFAM" id="SSF103473">
    <property type="entry name" value="MFS general substrate transporter"/>
    <property type="match status" value="1"/>
</dbReference>